<dbReference type="Proteomes" id="UP001171916">
    <property type="component" value="Unassembled WGS sequence"/>
</dbReference>
<dbReference type="PANTHER" id="PTHR48081">
    <property type="entry name" value="AB HYDROLASE SUPERFAMILY PROTEIN C4A8.06C"/>
    <property type="match status" value="1"/>
</dbReference>
<feature type="domain" description="BD-FAE-like" evidence="2">
    <location>
        <begin position="50"/>
        <end position="247"/>
    </location>
</feature>
<accession>A0ABT7YBB6</accession>
<dbReference type="Gene3D" id="3.40.50.1820">
    <property type="entry name" value="alpha/beta hydrolase"/>
    <property type="match status" value="1"/>
</dbReference>
<gene>
    <name evidence="3" type="ORF">QVH07_06490</name>
</gene>
<dbReference type="InterPro" id="IPR050300">
    <property type="entry name" value="GDXG_lipolytic_enzyme"/>
</dbReference>
<keyword evidence="4" id="KW-1185">Reference proteome</keyword>
<evidence type="ECO:0000313" key="4">
    <source>
        <dbReference type="Proteomes" id="UP001171916"/>
    </source>
</evidence>
<sequence length="287" mass="31365">MKNFRPLLWLLAITLFFQSCSENGEDPISGELPAIDILDDQYGSNPVQSLNVYLPARRSSGETPLLIYIHGGAWIDGDKSEFDSFRALAETYFPEYAYISIGYRLYDIPTGNNAFPSQEEDILSAIEYIVSKTADWNVSNEIVLAGASAGGHLALLHGYKHSTVGNIKSLIALFPPTELSELFEFNLLTQLGLTQLLGGTPETVPGNYSDSSPISFIGPQSIPTIFFHGTEDTVVPISQSEILEAELESANVDHEFVIIEGQGHGFAPLTYAEAFEQAAAFSANYIQ</sequence>
<dbReference type="EMBL" id="JAUEPH010000003">
    <property type="protein sequence ID" value="MDN3203788.1"/>
    <property type="molecule type" value="Genomic_DNA"/>
</dbReference>
<evidence type="ECO:0000313" key="3">
    <source>
        <dbReference type="EMBL" id="MDN3203788.1"/>
    </source>
</evidence>
<dbReference type="PROSITE" id="PS51257">
    <property type="entry name" value="PROKAR_LIPOPROTEIN"/>
    <property type="match status" value="1"/>
</dbReference>
<dbReference type="PANTHER" id="PTHR48081:SF13">
    <property type="entry name" value="ALPHA_BETA HYDROLASE"/>
    <property type="match status" value="1"/>
</dbReference>
<dbReference type="InterPro" id="IPR049492">
    <property type="entry name" value="BD-FAE-like_dom"/>
</dbReference>
<protein>
    <submittedName>
        <fullName evidence="3">Alpha/beta hydrolase</fullName>
    </submittedName>
</protein>
<keyword evidence="1 3" id="KW-0378">Hydrolase</keyword>
<evidence type="ECO:0000256" key="1">
    <source>
        <dbReference type="ARBA" id="ARBA00022801"/>
    </source>
</evidence>
<dbReference type="InterPro" id="IPR029058">
    <property type="entry name" value="AB_hydrolase_fold"/>
</dbReference>
<comment type="caution">
    <text evidence="3">The sequence shown here is derived from an EMBL/GenBank/DDBJ whole genome shotgun (WGS) entry which is preliminary data.</text>
</comment>
<dbReference type="SUPFAM" id="SSF53474">
    <property type="entry name" value="alpha/beta-Hydrolases"/>
    <property type="match status" value="1"/>
</dbReference>
<reference evidence="3" key="1">
    <citation type="submission" date="2023-06" db="EMBL/GenBank/DDBJ databases">
        <title>Robiginitalea aurantiacus sp. nov. and Algoriphagus sediminis sp. nov., isolated from coastal sediment.</title>
        <authorList>
            <person name="Zhou Z.Y."/>
            <person name="An J."/>
            <person name="Jia Y.W."/>
            <person name="Du Z.J."/>
        </authorList>
    </citation>
    <scope>NUCLEOTIDE SEQUENCE</scope>
    <source>
        <strain evidence="3">C2-7</strain>
    </source>
</reference>
<proteinExistence type="predicted"/>
<evidence type="ECO:0000259" key="2">
    <source>
        <dbReference type="Pfam" id="PF20434"/>
    </source>
</evidence>
<name>A0ABT7YBB6_9BACT</name>
<dbReference type="Pfam" id="PF20434">
    <property type="entry name" value="BD-FAE"/>
    <property type="match status" value="1"/>
</dbReference>
<organism evidence="3 4">
    <name type="scientific">Algoriphagus sediminis</name>
    <dbReference type="NCBI Taxonomy" id="3057113"/>
    <lineage>
        <taxon>Bacteria</taxon>
        <taxon>Pseudomonadati</taxon>
        <taxon>Bacteroidota</taxon>
        <taxon>Cytophagia</taxon>
        <taxon>Cytophagales</taxon>
        <taxon>Cyclobacteriaceae</taxon>
        <taxon>Algoriphagus</taxon>
    </lineage>
</organism>
<dbReference type="GO" id="GO:0016787">
    <property type="term" value="F:hydrolase activity"/>
    <property type="evidence" value="ECO:0007669"/>
    <property type="project" value="UniProtKB-KW"/>
</dbReference>
<dbReference type="RefSeq" id="WP_289999351.1">
    <property type="nucleotide sequence ID" value="NZ_JAUEPH010000003.1"/>
</dbReference>